<feature type="compositionally biased region" description="Gly residues" evidence="1">
    <location>
        <begin position="1495"/>
        <end position="1510"/>
    </location>
</feature>
<feature type="compositionally biased region" description="Polar residues" evidence="1">
    <location>
        <begin position="969"/>
        <end position="982"/>
    </location>
</feature>
<evidence type="ECO:0000256" key="2">
    <source>
        <dbReference type="SAM" id="Phobius"/>
    </source>
</evidence>
<feature type="compositionally biased region" description="Low complexity" evidence="1">
    <location>
        <begin position="507"/>
        <end position="519"/>
    </location>
</feature>
<dbReference type="PANTHER" id="PTHR48125">
    <property type="entry name" value="LP07818P1"/>
    <property type="match status" value="1"/>
</dbReference>
<feature type="compositionally biased region" description="Basic and acidic residues" evidence="1">
    <location>
        <begin position="1512"/>
        <end position="1531"/>
    </location>
</feature>
<feature type="compositionally biased region" description="Low complexity" evidence="1">
    <location>
        <begin position="351"/>
        <end position="361"/>
    </location>
</feature>
<dbReference type="EMBL" id="JACHND010000001">
    <property type="protein sequence ID" value="MBB4700560.1"/>
    <property type="molecule type" value="Genomic_DNA"/>
</dbReference>
<feature type="compositionally biased region" description="Basic and acidic residues" evidence="1">
    <location>
        <begin position="794"/>
        <end position="807"/>
    </location>
</feature>
<feature type="region of interest" description="Disordered" evidence="1">
    <location>
        <begin position="1778"/>
        <end position="1862"/>
    </location>
</feature>
<feature type="compositionally biased region" description="Basic and acidic residues" evidence="1">
    <location>
        <begin position="825"/>
        <end position="840"/>
    </location>
</feature>
<feature type="region of interest" description="Disordered" evidence="1">
    <location>
        <begin position="171"/>
        <end position="922"/>
    </location>
</feature>
<feature type="compositionally biased region" description="Basic and acidic residues" evidence="1">
    <location>
        <begin position="847"/>
        <end position="865"/>
    </location>
</feature>
<sequence>MRTTSARRRTAPERRAKRPRATRPPETRDALMPSQLTGVLTPFAVSGVSTRSAVSGLSAPSAVTGIPDAGVRRGLAERLGHDLGRVRVHAGRDAAALLDPAAVADRVVAGVLRSLRGDPADASRRVRLQVVRLATGLRELVLDRLRVRLSSAEYGRLLTMVQETDTAAAGGPVESAMAPEPVPDATEAADSEREAAEESRQGLAEQDEQRARDDAEETWGEEETPDRETADKQEEHGKQRAAKESRDQEAPDEAASERETRGDGDRSGEDDGKRSTEGDGEHSAEGDGERSAESKGERSAEGDGERSEGGVEGARAEAAGESIAQGLGAAGGMPSASQGPAAGATPVAETGAGQAVVAGAQPVRPERVEEAAGASDSSLVRHGLLGRQENDPPEEAERPLGLESGADAEVPVPEGESQGAEDERDAAGAGPDAQPDPRPEDYLPATDLDVSDVPTVGDTVREGRTPPPAAEAPAFPAPPPTKAEQQNDEDAESPATSDTESPAVLDAESSATPATESSAVLDTEPSATPDIESPATPHTESSAGLDVESASTSDASPIEAPNTAPEPSVDSSISAATGPSGEEPSSAGSGSSAETVGARVASAVGGDAEVGGGTGDVGAVAPEASLESGGGACAGAPEATTEGAKAEGGQGGCAAGGGGGAGGGGAAAEEKPPSVPDVSGQRPEAALATVSTLPPVAMRGSLAQVDGAIGRDVGERQAALQAAPPTAERPSGAPRTLSGPPEAAPPGHTEPVKPAKLQARQAERQKQERAREVQGSDPAARAPRPQVAGTADGKLSEQEARNVERAVDSVPTSDPALHATVGPARKVELKGETDPVRTDEQSAELAEASHEIHQGGREEAAKPLGEDQIYPDVPAETLTGDVPAPGSGGGSVTGSSAGSGGGAVTGGSAGGGGGPVGEGGAGQAVAVVARQERGAQIQAGFTGGQARMGSERQSQRQGEAEANARHQAETAQAVQENTQAQADQRGKVAEDVAARRAEWRAEQDEKVRDTGVQAGKEHESTRSGILREKADTDRENEERRQQDDERIARERETAEAKAREEKERRKRESSGGVLGWLASKVKSFFEALLTAITAIFDAAVRLVNGIIKGFADFVTGLIDRARDAIVGLIGKLADFLIKLCDVLAVFFPELAARVRRAIESLRDAAIAAVNRLADALKAGVRFLLNKLAQALTGLLRLLEAGLKAAVEAVRSVVNAAVEFARAAIQMLGQFAEIVADIASIGVGPWLGRLGGAAREGVQVHLWGAIKSAVRQWFDQKVESILGLGRTVMNVLVKGCVSMAKISRMAWDALIASLPALIVTVVVERLVSLIVPAAGAVLAVVQGLIAAWGTVGRILAAIGKFLAFLKAVKAGPAACMFARALAAGVVALLDFVTNFLMSKLAAAAKGVGRTLTGMATKILAGLRRAGKGARKAAGNAVNAARRGLRAAGAALRPSRRGPVSSGPGNRRLGRVGTGPRGGRVRETPGLHSGRRRDGRGSGGRETGRQEAGGRGPGRREPGRQERREIRGRESGRRTVASPGSGARQALRLRGAAVRDGIRRTGAALRGIGRRLAGGRLGRALRDGAKKLRDAYRRTRERIEDRRTRRAEQDRRRRDDRLRKREQAKKDRLALVVARIRPRVVGLLRRGVRERVMAAVLAGLRAWYRLTALTATASRAPLITATLNPEADVAKARRERVKEILGPAAGQVVDLEVWFDFHKGKDEEAFENVLNEMREARRLADENPGRFIHAAREETAPRRAGTGDPLKEFDLALSGKRVLTPGVQGGARPAAAGPFPHTPRKAGPESGRTSQAGPEPLRTPQPGPGSLRTSQAGPESSRTPQAKPEKASRPDVEGPAAGDIERSVEVTTVRAEVTQFSNLSEGVRHGARKAAQRAEAGVPIPGRKEVSIYMRLGVGERTMKKGQTRRINADGTVQLLRPDGTLVTSDNIYHAFQKNLPKIQGTEHLDRVTIVDPDTGVAAMFERLGQTWERVR</sequence>
<evidence type="ECO:0000313" key="3">
    <source>
        <dbReference type="EMBL" id="MBB4700560.1"/>
    </source>
</evidence>
<reference evidence="3 4" key="1">
    <citation type="submission" date="2020-08" db="EMBL/GenBank/DDBJ databases">
        <title>Sequencing the genomes of 1000 actinobacteria strains.</title>
        <authorList>
            <person name="Klenk H.-P."/>
        </authorList>
    </citation>
    <scope>NUCLEOTIDE SEQUENCE [LARGE SCALE GENOMIC DNA]</scope>
    <source>
        <strain evidence="3 4">DSM 45784</strain>
    </source>
</reference>
<keyword evidence="2" id="KW-0472">Membrane</keyword>
<accession>A0A7W7D595</accession>
<feature type="compositionally biased region" description="Basic and acidic residues" evidence="1">
    <location>
        <begin position="190"/>
        <end position="200"/>
    </location>
</feature>
<feature type="compositionally biased region" description="Polar residues" evidence="1">
    <location>
        <begin position="1825"/>
        <end position="1838"/>
    </location>
</feature>
<feature type="compositionally biased region" description="Basic and acidic residues" evidence="1">
    <location>
        <begin position="949"/>
        <end position="968"/>
    </location>
</feature>
<evidence type="ECO:0000313" key="4">
    <source>
        <dbReference type="Proteomes" id="UP000542210"/>
    </source>
</evidence>
<feature type="region of interest" description="Disordered" evidence="1">
    <location>
        <begin position="1"/>
        <end position="35"/>
    </location>
</feature>
<keyword evidence="4" id="KW-1185">Reference proteome</keyword>
<feature type="compositionally biased region" description="Low complexity" evidence="1">
    <location>
        <begin position="1784"/>
        <end position="1793"/>
    </location>
</feature>
<feature type="compositionally biased region" description="Gly residues" evidence="1">
    <location>
        <begin position="646"/>
        <end position="666"/>
    </location>
</feature>
<feature type="compositionally biased region" description="Acidic residues" evidence="1">
    <location>
        <begin position="214"/>
        <end position="225"/>
    </location>
</feature>
<feature type="compositionally biased region" description="Basic and acidic residues" evidence="1">
    <location>
        <begin position="761"/>
        <end position="774"/>
    </location>
</feature>
<feature type="compositionally biased region" description="Low complexity" evidence="1">
    <location>
        <begin position="634"/>
        <end position="643"/>
    </location>
</feature>
<name>A0A7W7D595_9ACTN</name>
<feature type="compositionally biased region" description="Basic and acidic residues" evidence="1">
    <location>
        <begin position="984"/>
        <end position="1065"/>
    </location>
</feature>
<dbReference type="Proteomes" id="UP000542210">
    <property type="component" value="Unassembled WGS sequence"/>
</dbReference>
<feature type="compositionally biased region" description="Basic and acidic residues" evidence="1">
    <location>
        <begin position="1841"/>
        <end position="1850"/>
    </location>
</feature>
<keyword evidence="2" id="KW-0812">Transmembrane</keyword>
<feature type="region of interest" description="Disordered" evidence="1">
    <location>
        <begin position="1445"/>
        <end position="1546"/>
    </location>
</feature>
<feature type="region of interest" description="Disordered" evidence="1">
    <location>
        <begin position="1597"/>
        <end position="1618"/>
    </location>
</feature>
<gene>
    <name evidence="3" type="ORF">BJ982_002104</name>
</gene>
<feature type="compositionally biased region" description="Gly residues" evidence="1">
    <location>
        <begin position="886"/>
        <end position="922"/>
    </location>
</feature>
<dbReference type="RefSeq" id="WP_184878908.1">
    <property type="nucleotide sequence ID" value="NZ_BOOV01000039.1"/>
</dbReference>
<evidence type="ECO:0000256" key="1">
    <source>
        <dbReference type="SAM" id="MobiDB-lite"/>
    </source>
</evidence>
<organism evidence="3 4">
    <name type="scientific">Sphaerisporangium siamense</name>
    <dbReference type="NCBI Taxonomy" id="795645"/>
    <lineage>
        <taxon>Bacteria</taxon>
        <taxon>Bacillati</taxon>
        <taxon>Actinomycetota</taxon>
        <taxon>Actinomycetes</taxon>
        <taxon>Streptosporangiales</taxon>
        <taxon>Streptosporangiaceae</taxon>
        <taxon>Sphaerisporangium</taxon>
    </lineage>
</organism>
<feature type="compositionally biased region" description="Low complexity" evidence="1">
    <location>
        <begin position="578"/>
        <end position="607"/>
    </location>
</feature>
<feature type="compositionally biased region" description="Basic residues" evidence="1">
    <location>
        <begin position="1"/>
        <end position="21"/>
    </location>
</feature>
<protein>
    <submittedName>
        <fullName evidence="3">Uncharacterized protein</fullName>
    </submittedName>
</protein>
<feature type="transmembrane region" description="Helical" evidence="2">
    <location>
        <begin position="1328"/>
        <end position="1355"/>
    </location>
</feature>
<comment type="caution">
    <text evidence="3">The sequence shown here is derived from an EMBL/GenBank/DDBJ whole genome shotgun (WGS) entry which is preliminary data.</text>
</comment>
<feature type="region of interest" description="Disordered" evidence="1">
    <location>
        <begin position="936"/>
        <end position="1065"/>
    </location>
</feature>
<feature type="compositionally biased region" description="Basic and acidic residues" evidence="1">
    <location>
        <begin position="226"/>
        <end position="309"/>
    </location>
</feature>
<keyword evidence="2" id="KW-1133">Transmembrane helix</keyword>
<proteinExistence type="predicted"/>
<feature type="compositionally biased region" description="Pro residues" evidence="1">
    <location>
        <begin position="465"/>
        <end position="481"/>
    </location>
</feature>
<dbReference type="PANTHER" id="PTHR48125:SF10">
    <property type="entry name" value="OS12G0136300 PROTEIN"/>
    <property type="match status" value="1"/>
</dbReference>
<feature type="transmembrane region" description="Helical" evidence="2">
    <location>
        <begin position="1304"/>
        <end position="1322"/>
    </location>
</feature>